<name>A0A9D4BJI7_DREPO</name>
<dbReference type="SUPFAM" id="SSF101238">
    <property type="entry name" value="XPC-binding domain"/>
    <property type="match status" value="1"/>
</dbReference>
<feature type="domain" description="UBA" evidence="10">
    <location>
        <begin position="170"/>
        <end position="210"/>
    </location>
</feature>
<dbReference type="EMBL" id="JAIWYP010000016">
    <property type="protein sequence ID" value="KAH3697237.1"/>
    <property type="molecule type" value="Genomic_DNA"/>
</dbReference>
<dbReference type="Gene3D" id="1.10.10.540">
    <property type="entry name" value="XPC-binding domain"/>
    <property type="match status" value="1"/>
</dbReference>
<feature type="region of interest" description="Disordered" evidence="9">
    <location>
        <begin position="92"/>
        <end position="157"/>
    </location>
</feature>
<organism evidence="12 13">
    <name type="scientific">Dreissena polymorpha</name>
    <name type="common">Zebra mussel</name>
    <name type="synonym">Mytilus polymorpha</name>
    <dbReference type="NCBI Taxonomy" id="45954"/>
    <lineage>
        <taxon>Eukaryota</taxon>
        <taxon>Metazoa</taxon>
        <taxon>Spiralia</taxon>
        <taxon>Lophotrochozoa</taxon>
        <taxon>Mollusca</taxon>
        <taxon>Bivalvia</taxon>
        <taxon>Autobranchia</taxon>
        <taxon>Heteroconchia</taxon>
        <taxon>Euheterodonta</taxon>
        <taxon>Imparidentia</taxon>
        <taxon>Neoheterodontei</taxon>
        <taxon>Myida</taxon>
        <taxon>Dreissenoidea</taxon>
        <taxon>Dreissenidae</taxon>
        <taxon>Dreissena</taxon>
    </lineage>
</organism>
<dbReference type="GO" id="GO:0000502">
    <property type="term" value="C:proteasome complex"/>
    <property type="evidence" value="ECO:0007669"/>
    <property type="project" value="UniProtKB-KW"/>
</dbReference>
<evidence type="ECO:0000259" key="10">
    <source>
        <dbReference type="PROSITE" id="PS50030"/>
    </source>
</evidence>
<keyword evidence="4 8" id="KW-0227">DNA damage</keyword>
<evidence type="ECO:0000256" key="3">
    <source>
        <dbReference type="ARBA" id="ARBA00022737"/>
    </source>
</evidence>
<evidence type="ECO:0000256" key="9">
    <source>
        <dbReference type="SAM" id="MobiDB-lite"/>
    </source>
</evidence>
<dbReference type="SMART" id="SM00165">
    <property type="entry name" value="UBA"/>
    <property type="match status" value="2"/>
</dbReference>
<dbReference type="InterPro" id="IPR029071">
    <property type="entry name" value="Ubiquitin-like_domsf"/>
</dbReference>
<reference evidence="12" key="2">
    <citation type="submission" date="2020-11" db="EMBL/GenBank/DDBJ databases">
        <authorList>
            <person name="McCartney M.A."/>
            <person name="Auch B."/>
            <person name="Kono T."/>
            <person name="Mallez S."/>
            <person name="Becker A."/>
            <person name="Gohl D.M."/>
            <person name="Silverstein K.A.T."/>
            <person name="Koren S."/>
            <person name="Bechman K.B."/>
            <person name="Herman A."/>
            <person name="Abrahante J.E."/>
            <person name="Garbe J."/>
        </authorList>
    </citation>
    <scope>NUCLEOTIDE SEQUENCE</scope>
    <source>
        <strain evidence="12">Duluth1</strain>
        <tissue evidence="12">Whole animal</tissue>
    </source>
</reference>
<dbReference type="Pfam" id="PF00627">
    <property type="entry name" value="UBA"/>
    <property type="match status" value="2"/>
</dbReference>
<dbReference type="Pfam" id="PF00240">
    <property type="entry name" value="ubiquitin"/>
    <property type="match status" value="1"/>
</dbReference>
<feature type="domain" description="UBA" evidence="10">
    <location>
        <begin position="356"/>
        <end position="397"/>
    </location>
</feature>
<reference evidence="12" key="1">
    <citation type="journal article" date="2019" name="bioRxiv">
        <title>The Genome of the Zebra Mussel, Dreissena polymorpha: A Resource for Invasive Species Research.</title>
        <authorList>
            <person name="McCartney M.A."/>
            <person name="Auch B."/>
            <person name="Kono T."/>
            <person name="Mallez S."/>
            <person name="Zhang Y."/>
            <person name="Obille A."/>
            <person name="Becker A."/>
            <person name="Abrahante J.E."/>
            <person name="Garbe J."/>
            <person name="Badalamenti J.P."/>
            <person name="Herman A."/>
            <person name="Mangelson H."/>
            <person name="Liachko I."/>
            <person name="Sullivan S."/>
            <person name="Sone E.D."/>
            <person name="Koren S."/>
            <person name="Silverstein K.A.T."/>
            <person name="Beckman K.B."/>
            <person name="Gohl D.M."/>
        </authorList>
    </citation>
    <scope>NUCLEOTIDE SEQUENCE</scope>
    <source>
        <strain evidence="12">Duluth1</strain>
        <tissue evidence="12">Whole animal</tissue>
    </source>
</reference>
<accession>A0A9D4BJI7</accession>
<evidence type="ECO:0000256" key="6">
    <source>
        <dbReference type="ARBA" id="ARBA00023204"/>
    </source>
</evidence>
<dbReference type="InterPro" id="IPR006636">
    <property type="entry name" value="STI1_HS-bd"/>
</dbReference>
<feature type="region of interest" description="Disordered" evidence="9">
    <location>
        <begin position="212"/>
        <end position="275"/>
    </location>
</feature>
<dbReference type="InterPro" id="IPR009060">
    <property type="entry name" value="UBA-like_sf"/>
</dbReference>
<dbReference type="InterPro" id="IPR000626">
    <property type="entry name" value="Ubiquitin-like_dom"/>
</dbReference>
<dbReference type="GO" id="GO:0005654">
    <property type="term" value="C:nucleoplasm"/>
    <property type="evidence" value="ECO:0007669"/>
    <property type="project" value="TreeGrafter"/>
</dbReference>
<dbReference type="InterPro" id="IPR015360">
    <property type="entry name" value="XPC-bd"/>
</dbReference>
<keyword evidence="5" id="KW-0647">Proteasome</keyword>
<dbReference type="PANTHER" id="PTHR10621">
    <property type="entry name" value="UV EXCISION REPAIR PROTEIN RAD23"/>
    <property type="match status" value="1"/>
</dbReference>
<dbReference type="CDD" id="cd14380">
    <property type="entry name" value="UBA2_Rad23"/>
    <property type="match status" value="1"/>
</dbReference>
<comment type="caution">
    <text evidence="12">The sequence shown here is derived from an EMBL/GenBank/DDBJ whole genome shotgun (WGS) entry which is preliminary data.</text>
</comment>
<dbReference type="PROSITE" id="PS50030">
    <property type="entry name" value="UBA"/>
    <property type="match status" value="2"/>
</dbReference>
<dbReference type="GO" id="GO:0005829">
    <property type="term" value="C:cytosol"/>
    <property type="evidence" value="ECO:0007669"/>
    <property type="project" value="TreeGrafter"/>
</dbReference>
<feature type="compositionally biased region" description="Low complexity" evidence="9">
    <location>
        <begin position="235"/>
        <end position="263"/>
    </location>
</feature>
<keyword evidence="3" id="KW-0677">Repeat</keyword>
<dbReference type="SMART" id="SM00213">
    <property type="entry name" value="UBQ"/>
    <property type="match status" value="1"/>
</dbReference>
<dbReference type="PRINTS" id="PR01839">
    <property type="entry name" value="RAD23PROTEIN"/>
</dbReference>
<dbReference type="PANTHER" id="PTHR10621:SF0">
    <property type="entry name" value="UV EXCISION REPAIR PROTEIN RAD23"/>
    <property type="match status" value="1"/>
</dbReference>
<keyword evidence="7 8" id="KW-0539">Nucleus</keyword>
<dbReference type="GO" id="GO:0031593">
    <property type="term" value="F:polyubiquitin modification-dependent protein binding"/>
    <property type="evidence" value="ECO:0007669"/>
    <property type="project" value="UniProtKB-UniRule"/>
</dbReference>
<evidence type="ECO:0000256" key="2">
    <source>
        <dbReference type="ARBA" id="ARBA00022553"/>
    </source>
</evidence>
<dbReference type="Proteomes" id="UP000828390">
    <property type="component" value="Unassembled WGS sequence"/>
</dbReference>
<dbReference type="CDD" id="cd01805">
    <property type="entry name" value="Ubl_Rad23"/>
    <property type="match status" value="1"/>
</dbReference>
<dbReference type="InterPro" id="IPR004806">
    <property type="entry name" value="Rad23"/>
</dbReference>
<dbReference type="GO" id="GO:0006289">
    <property type="term" value="P:nucleotide-excision repair"/>
    <property type="evidence" value="ECO:0007669"/>
    <property type="project" value="UniProtKB-UniRule"/>
</dbReference>
<dbReference type="OrthoDB" id="419317at2759"/>
<dbReference type="Gene3D" id="3.10.20.90">
    <property type="entry name" value="Phosphatidylinositol 3-kinase Catalytic Subunit, Chain A, domain 1"/>
    <property type="match status" value="1"/>
</dbReference>
<dbReference type="FunFam" id="3.10.20.90:FF:000053">
    <property type="entry name" value="UV excision repair protein RAD23 homolog A"/>
    <property type="match status" value="1"/>
</dbReference>
<proteinExistence type="inferred from homology"/>
<protein>
    <recommendedName>
        <fullName evidence="8">UV excision repair protein RAD23</fullName>
    </recommendedName>
</protein>
<feature type="compositionally biased region" description="Pro residues" evidence="9">
    <location>
        <begin position="220"/>
        <end position="234"/>
    </location>
</feature>
<dbReference type="GO" id="GO:0003684">
    <property type="term" value="F:damaged DNA binding"/>
    <property type="evidence" value="ECO:0007669"/>
    <property type="project" value="UniProtKB-UniRule"/>
</dbReference>
<dbReference type="NCBIfam" id="TIGR00601">
    <property type="entry name" value="rad23"/>
    <property type="match status" value="1"/>
</dbReference>
<feature type="compositionally biased region" description="Polar residues" evidence="9">
    <location>
        <begin position="144"/>
        <end position="157"/>
    </location>
</feature>
<dbReference type="InterPro" id="IPR036353">
    <property type="entry name" value="XPC-bd_sf"/>
</dbReference>
<evidence type="ECO:0000256" key="1">
    <source>
        <dbReference type="ARBA" id="ARBA00009878"/>
    </source>
</evidence>
<evidence type="ECO:0000256" key="5">
    <source>
        <dbReference type="ARBA" id="ARBA00022942"/>
    </source>
</evidence>
<evidence type="ECO:0000259" key="11">
    <source>
        <dbReference type="PROSITE" id="PS50053"/>
    </source>
</evidence>
<dbReference type="Gene3D" id="1.10.8.10">
    <property type="entry name" value="DNA helicase RuvA subunit, C-terminal domain"/>
    <property type="match status" value="2"/>
</dbReference>
<evidence type="ECO:0000256" key="7">
    <source>
        <dbReference type="ARBA" id="ARBA00023242"/>
    </source>
</evidence>
<keyword evidence="6 8" id="KW-0234">DNA repair</keyword>
<dbReference type="SUPFAM" id="SSF46934">
    <property type="entry name" value="UBA-like"/>
    <property type="match status" value="2"/>
</dbReference>
<dbReference type="SUPFAM" id="SSF54236">
    <property type="entry name" value="Ubiquitin-like"/>
    <property type="match status" value="1"/>
</dbReference>
<dbReference type="Pfam" id="PF09280">
    <property type="entry name" value="XPC-binding"/>
    <property type="match status" value="1"/>
</dbReference>
<feature type="compositionally biased region" description="Low complexity" evidence="9">
    <location>
        <begin position="112"/>
        <end position="143"/>
    </location>
</feature>
<evidence type="ECO:0000256" key="8">
    <source>
        <dbReference type="RuleBase" id="RU367049"/>
    </source>
</evidence>
<comment type="similarity">
    <text evidence="1 8">Belongs to the RAD23 family.</text>
</comment>
<dbReference type="GO" id="GO:0070628">
    <property type="term" value="F:proteasome binding"/>
    <property type="evidence" value="ECO:0007669"/>
    <property type="project" value="TreeGrafter"/>
</dbReference>
<dbReference type="AlphaFoldDB" id="A0A9D4BJI7"/>
<feature type="domain" description="Ubiquitin-like" evidence="11">
    <location>
        <begin position="1"/>
        <end position="79"/>
    </location>
</feature>
<gene>
    <name evidence="12" type="ORF">DPMN_084729</name>
</gene>
<feature type="compositionally biased region" description="Pro residues" evidence="9">
    <location>
        <begin position="101"/>
        <end position="111"/>
    </location>
</feature>
<comment type="function">
    <text evidence="8">Multiubiquitin chain receptor involved in modulation of proteasomal degradation. Involved in nucleotide excision repair.</text>
</comment>
<dbReference type="CDD" id="cd14280">
    <property type="entry name" value="UBA1_Rad23_like"/>
    <property type="match status" value="1"/>
</dbReference>
<dbReference type="FunFam" id="1.10.8.10:FF:000003">
    <property type="entry name" value="UV excision repair protein RAD23 homolog"/>
    <property type="match status" value="1"/>
</dbReference>
<keyword evidence="13" id="KW-1185">Reference proteome</keyword>
<keyword evidence="8" id="KW-0963">Cytoplasm</keyword>
<comment type="subcellular location">
    <subcellularLocation>
        <location evidence="8">Nucleus</location>
    </subcellularLocation>
    <subcellularLocation>
        <location evidence="8">Cytoplasm</location>
    </subcellularLocation>
</comment>
<sequence>MIVTLKTLQQQTFKVEVDPEQTVKELKQKVEKEKGADAFPAAGQKLIYAGKILDDEKPVGFYKIEEKNFVVVMVTKPKPAADSTVIASVPTPAAPTRAAPAPSPQPAPPSAVEPTKTESVSEPPSNTSSSTDASSDPSVSESNLTQASDTTASGSDISTASAESALVTGQMYEDAVANIVAMGFARSEVQRAMRASFNNPDRAVEYLFNGIPELPREEPPPAPTGDAPTPPRPAAPVAAPAAGTGARTGAPPASGTASAGSPGQLTGPPPGAQLSGEETLAFLRNQPQFQHMRNLLQQNPSLLPELLQQIGRSNPTLLQLISQNQEQFISMLNEQGGESVAGGQGRTPGEGVIHVTQEEKEAIDRLKALGFPEGLCIQAYFACEKNEELAANYLLSHGFDDDDS</sequence>
<keyword evidence="2" id="KW-0597">Phosphoprotein</keyword>
<dbReference type="FunFam" id="1.10.8.10:FF:000002">
    <property type="entry name" value="UV excision repair protein RAD23 homolog"/>
    <property type="match status" value="1"/>
</dbReference>
<evidence type="ECO:0000256" key="4">
    <source>
        <dbReference type="ARBA" id="ARBA00022763"/>
    </source>
</evidence>
<evidence type="ECO:0000313" key="13">
    <source>
        <dbReference type="Proteomes" id="UP000828390"/>
    </source>
</evidence>
<dbReference type="GO" id="GO:0043161">
    <property type="term" value="P:proteasome-mediated ubiquitin-dependent protein catabolic process"/>
    <property type="evidence" value="ECO:0007669"/>
    <property type="project" value="UniProtKB-UniRule"/>
</dbReference>
<evidence type="ECO:0000313" key="12">
    <source>
        <dbReference type="EMBL" id="KAH3697237.1"/>
    </source>
</evidence>
<dbReference type="InterPro" id="IPR015940">
    <property type="entry name" value="UBA"/>
</dbReference>
<dbReference type="GO" id="GO:0043130">
    <property type="term" value="F:ubiquitin binding"/>
    <property type="evidence" value="ECO:0007669"/>
    <property type="project" value="UniProtKB-UniRule"/>
</dbReference>
<dbReference type="FunFam" id="1.10.10.540:FF:000001">
    <property type="entry name" value="UV excision repair protein RAD23 B"/>
    <property type="match status" value="1"/>
</dbReference>
<dbReference type="PROSITE" id="PS50053">
    <property type="entry name" value="UBIQUITIN_2"/>
    <property type="match status" value="1"/>
</dbReference>
<dbReference type="SMART" id="SM00727">
    <property type="entry name" value="STI1"/>
    <property type="match status" value="1"/>
</dbReference>